<evidence type="ECO:0000256" key="4">
    <source>
        <dbReference type="SAM" id="SignalP"/>
    </source>
</evidence>
<dbReference type="SUPFAM" id="SSF50956">
    <property type="entry name" value="Thermostable phytase (3-phytase)"/>
    <property type="match status" value="2"/>
</dbReference>
<dbReference type="Gene3D" id="2.120.10.30">
    <property type="entry name" value="TolB, C-terminal domain"/>
    <property type="match status" value="2"/>
</dbReference>
<dbReference type="PROSITE" id="PS00022">
    <property type="entry name" value="EGF_1"/>
    <property type="match status" value="1"/>
</dbReference>
<dbReference type="PROSITE" id="PS50026">
    <property type="entry name" value="EGF_3"/>
    <property type="match status" value="1"/>
</dbReference>
<evidence type="ECO:0000313" key="7">
    <source>
        <dbReference type="EMBL" id="PGH27738.1"/>
    </source>
</evidence>
<dbReference type="Pfam" id="PF07974">
    <property type="entry name" value="EGF_2"/>
    <property type="match status" value="1"/>
</dbReference>
<feature type="chain" id="PRO_5012315616" description="3-phytase" evidence="4">
    <location>
        <begin position="26"/>
        <end position="752"/>
    </location>
</feature>
<gene>
    <name evidence="7" type="ORF">AJ80_00525</name>
</gene>
<keyword evidence="8" id="KW-1185">Reference proteome</keyword>
<dbReference type="InterPro" id="IPR050969">
    <property type="entry name" value="Dev_Signal_Modulators"/>
</dbReference>
<evidence type="ECO:0000259" key="5">
    <source>
        <dbReference type="PROSITE" id="PS50026"/>
    </source>
</evidence>
<dbReference type="Gene3D" id="2.10.25.10">
    <property type="entry name" value="Laminin"/>
    <property type="match status" value="1"/>
</dbReference>
<proteinExistence type="predicted"/>
<evidence type="ECO:0000313" key="8">
    <source>
        <dbReference type="Proteomes" id="UP000224634"/>
    </source>
</evidence>
<reference evidence="7 8" key="1">
    <citation type="submission" date="2017-10" db="EMBL/GenBank/DDBJ databases">
        <title>Comparative genomics in systemic dimorphic fungi from Ajellomycetaceae.</title>
        <authorList>
            <person name="Munoz J.F."/>
            <person name="Mcewen J.G."/>
            <person name="Clay O.K."/>
            <person name="Cuomo C.A."/>
        </authorList>
    </citation>
    <scope>NUCLEOTIDE SEQUENCE [LARGE SCALE GENOMIC DNA]</scope>
    <source>
        <strain evidence="7 8">UAMH7299</strain>
    </source>
</reference>
<feature type="domain" description="BPP" evidence="6">
    <location>
        <begin position="395"/>
        <end position="734"/>
    </location>
</feature>
<dbReference type="EMBL" id="PDNA01000004">
    <property type="protein sequence ID" value="PGH27738.1"/>
    <property type="molecule type" value="Genomic_DNA"/>
</dbReference>
<dbReference type="InterPro" id="IPR013111">
    <property type="entry name" value="EGF_extracell"/>
</dbReference>
<feature type="signal peptide" evidence="4">
    <location>
        <begin position="1"/>
        <end position="25"/>
    </location>
</feature>
<sequence>MHVPIARALFSSSLLFSWGIGLSSAAKEVPEVTLSLLAKATGFEADTSYFYYSSSPLLIANDGGAATGGFRAFSVSGSGTEFPEKVHKTTGRSKIATPVYDIGGQDLLLTIASPDSVLRAFTISGFSEVEKARLTVLGDWSTMCSWRSQKSGEQYVFLFGKKEAKQFLVRNLRKRVQVLEVQTFDIPIEGEFCAATPSGVVYLSAEDQPLYSFQAAESTNAPTIKTLSEDVEVAALATYVGTKSNYLFIGRDEEIAIYSEDLSQVGRISLTGIEDLGIEGGLSILQAPSVGYPEGMIALAFEGEDDIGLAIGSLEGVLQDLGLEPNTKFDHSPDCRRCRSAISDKCSHSGLQENGKCSCFAGFSGPSCSKVTCKNNCSSHGKCVGPNVCECKDSWTGPDCSFLGVSPKYETDANGADGDDPAIWISPKSPRESKIITTTKSTEGAGLAVFDLKGKLLQMMPAGEPNNVDVIYGFETKNGTVDLAYAACRDDNTLCLFEIDDTGSLHDIPGGSQPTEPEFEVYGSCAYRSPKSGKQYLFVNSKEAVYLQYELTSKDGSLQTSLVRSFNVGTGGQVEGCVTDEANGYIFLGEEPQGLWRYDAEPDVKDPQGFQVAKIGDGKLSADVEGVTLIPGEESDEGFLLVSSQGISSYLVYERKSPHKYVITFTVGNSRDGKVDHVSNTDGIAAVGNKLNKDFPAGLVVVHDDANELAEGGTSELASFKLISLADIFGADEVRHLDLSGDVHGDFDPRGR</sequence>
<dbReference type="OrthoDB" id="10045365at2759"/>
<accession>A0A2B7Z3N3</accession>
<keyword evidence="2 3" id="KW-1015">Disulfide bond</keyword>
<name>A0A2B7Z3N3_POLH7</name>
<dbReference type="PANTHER" id="PTHR14949:SF56">
    <property type="entry name" value="EGF-LIKE-DOMAIN, MULTIPLE 7"/>
    <property type="match status" value="1"/>
</dbReference>
<dbReference type="AlphaFoldDB" id="A0A2B7Z3N3"/>
<keyword evidence="3" id="KW-0245">EGF-like domain</keyword>
<dbReference type="Proteomes" id="UP000224634">
    <property type="component" value="Unassembled WGS sequence"/>
</dbReference>
<dbReference type="PANTHER" id="PTHR14949">
    <property type="entry name" value="EGF-LIKE-DOMAIN, MULTIPLE 7, 8"/>
    <property type="match status" value="1"/>
</dbReference>
<dbReference type="STRING" id="1447883.A0A2B7Z3N3"/>
<evidence type="ECO:0000256" key="1">
    <source>
        <dbReference type="ARBA" id="ARBA00022729"/>
    </source>
</evidence>
<feature type="disulfide bond" evidence="3">
    <location>
        <begin position="391"/>
        <end position="400"/>
    </location>
</feature>
<feature type="domain" description="EGF-like" evidence="5">
    <location>
        <begin position="369"/>
        <end position="401"/>
    </location>
</feature>
<evidence type="ECO:0000256" key="3">
    <source>
        <dbReference type="PROSITE-ProRule" id="PRU00076"/>
    </source>
</evidence>
<evidence type="ECO:0008006" key="9">
    <source>
        <dbReference type="Google" id="ProtNLM"/>
    </source>
</evidence>
<comment type="caution">
    <text evidence="7">The sequence shown here is derived from an EMBL/GenBank/DDBJ whole genome shotgun (WGS) entry which is preliminary data.</text>
</comment>
<evidence type="ECO:0000256" key="2">
    <source>
        <dbReference type="ARBA" id="ARBA00023157"/>
    </source>
</evidence>
<keyword evidence="1 4" id="KW-0732">Signal</keyword>
<feature type="disulfide bond" evidence="3">
    <location>
        <begin position="373"/>
        <end position="383"/>
    </location>
</feature>
<comment type="caution">
    <text evidence="3">Lacks conserved residue(s) required for the propagation of feature annotation.</text>
</comment>
<dbReference type="GO" id="GO:0016158">
    <property type="term" value="F:inositol hexakisphosphate 3-phosphatase activity"/>
    <property type="evidence" value="ECO:0007669"/>
    <property type="project" value="InterPro"/>
</dbReference>
<dbReference type="InterPro" id="IPR011042">
    <property type="entry name" value="6-blade_b-propeller_TolB-like"/>
</dbReference>
<dbReference type="PROSITE" id="PS51662">
    <property type="entry name" value="BP_PHYTASE"/>
    <property type="match status" value="2"/>
</dbReference>
<dbReference type="InterPro" id="IPR000742">
    <property type="entry name" value="EGF"/>
</dbReference>
<organism evidence="7 8">
    <name type="scientific">Polytolypa hystricis (strain UAMH7299)</name>
    <dbReference type="NCBI Taxonomy" id="1447883"/>
    <lineage>
        <taxon>Eukaryota</taxon>
        <taxon>Fungi</taxon>
        <taxon>Dikarya</taxon>
        <taxon>Ascomycota</taxon>
        <taxon>Pezizomycotina</taxon>
        <taxon>Eurotiomycetes</taxon>
        <taxon>Eurotiomycetidae</taxon>
        <taxon>Onygenales</taxon>
        <taxon>Onygenales incertae sedis</taxon>
        <taxon>Polytolypa</taxon>
    </lineage>
</organism>
<evidence type="ECO:0000259" key="6">
    <source>
        <dbReference type="PROSITE" id="PS51662"/>
    </source>
</evidence>
<feature type="domain" description="BPP" evidence="6">
    <location>
        <begin position="22"/>
        <end position="321"/>
    </location>
</feature>
<protein>
    <recommendedName>
        <fullName evidence="9">3-phytase</fullName>
    </recommendedName>
</protein>
<dbReference type="Pfam" id="PF02333">
    <property type="entry name" value="Phytase"/>
    <property type="match status" value="1"/>
</dbReference>
<dbReference type="InterPro" id="IPR003431">
    <property type="entry name" value="B-propeller_Phytase"/>
</dbReference>